<sequence length="441" mass="48007">MNVSMPVPPQNLEAERAVLGAILRDSDVLADVLAVVRPEAMYFDHHRRILTAAVDIAQRGAPVDLVVLYDELRKRKWLEDVGGETYLIELWEAVPTGANAAYHAKLIADAALLRSLIHSANETIRDAYSPTAPAEDLLAQAERRLFAINADNGADVAPRCVGEVAREALIDIDSRIAAGATLAGLSTGFVDLDRMLGGLRPGQLVVIGARPSIGKTAFALNVADRVASGGAPVLFFSLEMPAREITDRLISMRSGVPMSRMGRPRDLRPDDLTALTDAAAELSSTPLYIEDAGDVTAARVAAVSRRACRRLGAQLVVVDYLSLLRPENPKENRTLQVGTLALRVKQMSRSLGVPVLLLSQLNRELEHANRRPRLADLRDSGEVEQHADCVLFLHREQNLPVDDPVWPVEVIVAKNRNGPVGEIGLAYRRPVLRFENAAVGR</sequence>
<feature type="domain" description="SF4 helicase" evidence="12">
    <location>
        <begin position="178"/>
        <end position="441"/>
    </location>
</feature>
<proteinExistence type="inferred from homology"/>
<dbReference type="InterPro" id="IPR007694">
    <property type="entry name" value="DNA_helicase_DnaB-like_C"/>
</dbReference>
<keyword evidence="6 13" id="KW-0347">Helicase</keyword>
<dbReference type="InterPro" id="IPR027417">
    <property type="entry name" value="P-loop_NTPase"/>
</dbReference>
<keyword evidence="9" id="KW-0413">Isomerase</keyword>
<organism evidence="13 14">
    <name type="scientific">Frigoriglobus tundricola</name>
    <dbReference type="NCBI Taxonomy" id="2774151"/>
    <lineage>
        <taxon>Bacteria</taxon>
        <taxon>Pseudomonadati</taxon>
        <taxon>Planctomycetota</taxon>
        <taxon>Planctomycetia</taxon>
        <taxon>Gemmatales</taxon>
        <taxon>Gemmataceae</taxon>
        <taxon>Frigoriglobus</taxon>
    </lineage>
</organism>
<evidence type="ECO:0000256" key="7">
    <source>
        <dbReference type="ARBA" id="ARBA00022840"/>
    </source>
</evidence>
<dbReference type="GO" id="GO:0003677">
    <property type="term" value="F:DNA binding"/>
    <property type="evidence" value="ECO:0007669"/>
    <property type="project" value="UniProtKB-KW"/>
</dbReference>
<reference evidence="14" key="1">
    <citation type="submission" date="2020-05" db="EMBL/GenBank/DDBJ databases">
        <title>Frigoriglobus tundricola gen. nov., sp. nov., a psychrotolerant cellulolytic planctomycete of the family Gemmataceae with two divergent copies of 16S rRNA gene.</title>
        <authorList>
            <person name="Kulichevskaya I.S."/>
            <person name="Ivanova A.A."/>
            <person name="Naumoff D.G."/>
            <person name="Beletsky A.V."/>
            <person name="Rijpstra W.I.C."/>
            <person name="Sinninghe Damste J.S."/>
            <person name="Mardanov A.V."/>
            <person name="Ravin N.V."/>
            <person name="Dedysh S.N."/>
        </authorList>
    </citation>
    <scope>NUCLEOTIDE SEQUENCE [LARGE SCALE GENOMIC DNA]</scope>
    <source>
        <strain evidence="14">PL17</strain>
    </source>
</reference>
<dbReference type="InterPro" id="IPR007693">
    <property type="entry name" value="DNA_helicase_DnaB-like_N"/>
</dbReference>
<comment type="similarity">
    <text evidence="1">Belongs to the helicase family. DnaB subfamily.</text>
</comment>
<keyword evidence="2" id="KW-0639">Primosome</keyword>
<evidence type="ECO:0000256" key="10">
    <source>
        <dbReference type="ARBA" id="ARBA00044969"/>
    </source>
</evidence>
<dbReference type="InterPro" id="IPR016136">
    <property type="entry name" value="DNA_helicase_N/primase_C"/>
</dbReference>
<dbReference type="Gene3D" id="3.40.50.300">
    <property type="entry name" value="P-loop containing nucleotide triphosphate hydrolases"/>
    <property type="match status" value="1"/>
</dbReference>
<dbReference type="EC" id="5.6.2.3" evidence="10"/>
<dbReference type="InterPro" id="IPR036185">
    <property type="entry name" value="DNA_heli_DnaB-like_N_sf"/>
</dbReference>
<keyword evidence="5 13" id="KW-0378">Hydrolase</keyword>
<dbReference type="AlphaFoldDB" id="A0A6M5YGI1"/>
<dbReference type="Pfam" id="PF00772">
    <property type="entry name" value="DnaB"/>
    <property type="match status" value="1"/>
</dbReference>
<evidence type="ECO:0000256" key="9">
    <source>
        <dbReference type="ARBA" id="ARBA00023235"/>
    </source>
</evidence>
<dbReference type="GO" id="GO:0043139">
    <property type="term" value="F:5'-3' DNA helicase activity"/>
    <property type="evidence" value="ECO:0007669"/>
    <property type="project" value="UniProtKB-EC"/>
</dbReference>
<dbReference type="GO" id="GO:0016787">
    <property type="term" value="F:hydrolase activity"/>
    <property type="evidence" value="ECO:0007669"/>
    <property type="project" value="UniProtKB-KW"/>
</dbReference>
<dbReference type="GO" id="GO:0005524">
    <property type="term" value="F:ATP binding"/>
    <property type="evidence" value="ECO:0007669"/>
    <property type="project" value="UniProtKB-KW"/>
</dbReference>
<comment type="catalytic activity">
    <reaction evidence="11">
        <text>ATP + H2O = ADP + phosphate + H(+)</text>
        <dbReference type="Rhea" id="RHEA:13065"/>
        <dbReference type="ChEBI" id="CHEBI:15377"/>
        <dbReference type="ChEBI" id="CHEBI:15378"/>
        <dbReference type="ChEBI" id="CHEBI:30616"/>
        <dbReference type="ChEBI" id="CHEBI:43474"/>
        <dbReference type="ChEBI" id="CHEBI:456216"/>
        <dbReference type="EC" id="5.6.2.3"/>
    </reaction>
</comment>
<keyword evidence="4" id="KW-0547">Nucleotide-binding</keyword>
<keyword evidence="3" id="KW-0235">DNA replication</keyword>
<evidence type="ECO:0000256" key="4">
    <source>
        <dbReference type="ARBA" id="ARBA00022741"/>
    </source>
</evidence>
<dbReference type="PANTHER" id="PTHR30153:SF2">
    <property type="entry name" value="REPLICATIVE DNA HELICASE"/>
    <property type="match status" value="1"/>
</dbReference>
<dbReference type="EMBL" id="CP053452">
    <property type="protein sequence ID" value="QJW93098.1"/>
    <property type="molecule type" value="Genomic_DNA"/>
</dbReference>
<evidence type="ECO:0000256" key="8">
    <source>
        <dbReference type="ARBA" id="ARBA00023125"/>
    </source>
</evidence>
<keyword evidence="7" id="KW-0067">ATP-binding</keyword>
<accession>A0A6M5YGI1</accession>
<evidence type="ECO:0000256" key="3">
    <source>
        <dbReference type="ARBA" id="ARBA00022705"/>
    </source>
</evidence>
<dbReference type="RefSeq" id="WP_171469363.1">
    <property type="nucleotide sequence ID" value="NZ_CP053452.2"/>
</dbReference>
<dbReference type="SUPFAM" id="SSF52540">
    <property type="entry name" value="P-loop containing nucleoside triphosphate hydrolases"/>
    <property type="match status" value="1"/>
</dbReference>
<dbReference type="GO" id="GO:0005829">
    <property type="term" value="C:cytosol"/>
    <property type="evidence" value="ECO:0007669"/>
    <property type="project" value="TreeGrafter"/>
</dbReference>
<dbReference type="PROSITE" id="PS51199">
    <property type="entry name" value="SF4_HELICASE"/>
    <property type="match status" value="1"/>
</dbReference>
<dbReference type="Proteomes" id="UP000503447">
    <property type="component" value="Chromosome"/>
</dbReference>
<gene>
    <name evidence="13" type="ORF">FTUN_0601</name>
</gene>
<dbReference type="SUPFAM" id="SSF48024">
    <property type="entry name" value="N-terminal domain of DnaB helicase"/>
    <property type="match status" value="1"/>
</dbReference>
<evidence type="ECO:0000313" key="13">
    <source>
        <dbReference type="EMBL" id="QJW93098.1"/>
    </source>
</evidence>
<dbReference type="GO" id="GO:1990077">
    <property type="term" value="C:primosome complex"/>
    <property type="evidence" value="ECO:0007669"/>
    <property type="project" value="UniProtKB-KW"/>
</dbReference>
<evidence type="ECO:0000259" key="12">
    <source>
        <dbReference type="PROSITE" id="PS51199"/>
    </source>
</evidence>
<keyword evidence="14" id="KW-1185">Reference proteome</keyword>
<keyword evidence="8" id="KW-0238">DNA-binding</keyword>
<dbReference type="KEGG" id="ftj:FTUN_0601"/>
<dbReference type="Gene3D" id="1.10.860.10">
    <property type="entry name" value="DNAb Helicase, Chain A"/>
    <property type="match status" value="1"/>
</dbReference>
<name>A0A6M5YGI1_9BACT</name>
<dbReference type="CDD" id="cd00984">
    <property type="entry name" value="DnaB_C"/>
    <property type="match status" value="1"/>
</dbReference>
<protein>
    <recommendedName>
        <fullName evidence="10">DNA 5'-3' helicase</fullName>
        <ecNumber evidence="10">5.6.2.3</ecNumber>
    </recommendedName>
</protein>
<evidence type="ECO:0000256" key="6">
    <source>
        <dbReference type="ARBA" id="ARBA00022806"/>
    </source>
</evidence>
<evidence type="ECO:0000256" key="11">
    <source>
        <dbReference type="ARBA" id="ARBA00048954"/>
    </source>
</evidence>
<evidence type="ECO:0000313" key="14">
    <source>
        <dbReference type="Proteomes" id="UP000503447"/>
    </source>
</evidence>
<dbReference type="GO" id="GO:0006269">
    <property type="term" value="P:DNA replication, synthesis of primer"/>
    <property type="evidence" value="ECO:0007669"/>
    <property type="project" value="UniProtKB-KW"/>
</dbReference>
<evidence type="ECO:0000256" key="2">
    <source>
        <dbReference type="ARBA" id="ARBA00022515"/>
    </source>
</evidence>
<evidence type="ECO:0000256" key="1">
    <source>
        <dbReference type="ARBA" id="ARBA00008428"/>
    </source>
</evidence>
<evidence type="ECO:0000256" key="5">
    <source>
        <dbReference type="ARBA" id="ARBA00022801"/>
    </source>
</evidence>
<dbReference type="PANTHER" id="PTHR30153">
    <property type="entry name" value="REPLICATIVE DNA HELICASE DNAB"/>
    <property type="match status" value="1"/>
</dbReference>
<dbReference type="Pfam" id="PF03796">
    <property type="entry name" value="DnaB_C"/>
    <property type="match status" value="1"/>
</dbReference>